<evidence type="ECO:0000256" key="14">
    <source>
        <dbReference type="ARBA" id="ARBA00022840"/>
    </source>
</evidence>
<sequence>MDVVAARLEAWAGTLRRRGDRSRRDGRVLILGGVRSGKSRHAEHLISRYPQVTYVAAGPPPSDDDPEWAARIAAHRARRPAHWHTLETTDLAEALRTATGPLLIDCLGTWLSRVLGELGAWDQRPGWQQRVDERLADLVDAWANAGVPVVVVSNEVGMGVVPPTFAGRVFRDVLGALNSQVSAHADQVLLVVAGRVLELREKGAL</sequence>
<keyword evidence="20" id="KW-0548">Nucleotidyltransferase</keyword>
<evidence type="ECO:0000256" key="11">
    <source>
        <dbReference type="ARBA" id="ARBA00022679"/>
    </source>
</evidence>
<dbReference type="UniPathway" id="UPA00148">
    <property type="reaction ID" value="UER00236"/>
</dbReference>
<dbReference type="PANTHER" id="PTHR34848">
    <property type="match status" value="1"/>
</dbReference>
<reference evidence="21" key="1">
    <citation type="submission" date="2016-10" db="EMBL/GenBank/DDBJ databases">
        <authorList>
            <person name="Varghese N."/>
            <person name="Submissions S."/>
        </authorList>
    </citation>
    <scope>NUCLEOTIDE SEQUENCE [LARGE SCALE GENOMIC DNA]</scope>
    <source>
        <strain evidence="21">CGMCC 4.5579</strain>
    </source>
</reference>
<feature type="binding site" evidence="19">
    <location>
        <position position="87"/>
    </location>
    <ligand>
        <name>GTP</name>
        <dbReference type="ChEBI" id="CHEBI:37565"/>
    </ligand>
</feature>
<accession>A0A1I5LKE1</accession>
<dbReference type="InterPro" id="IPR003203">
    <property type="entry name" value="CobU/CobP"/>
</dbReference>
<dbReference type="GO" id="GO:0008820">
    <property type="term" value="F:cobinamide phosphate guanylyltransferase activity"/>
    <property type="evidence" value="ECO:0007669"/>
    <property type="project" value="UniProtKB-EC"/>
</dbReference>
<evidence type="ECO:0000256" key="10">
    <source>
        <dbReference type="ARBA" id="ARBA00022573"/>
    </source>
</evidence>
<keyword evidence="11 20" id="KW-0808">Transferase</keyword>
<evidence type="ECO:0000256" key="13">
    <source>
        <dbReference type="ARBA" id="ARBA00022777"/>
    </source>
</evidence>
<comment type="pathway">
    <text evidence="6">Cofactor biosynthesis; adenosylcobalamin biosynthesis; adenosylcobalamin from cob(II)yrinate a,c-diamide: step 5/7.</text>
</comment>
<feature type="active site" description="GMP-histidine intermediate" evidence="18">
    <location>
        <position position="75"/>
    </location>
</feature>
<keyword evidence="12 19" id="KW-0547">Nucleotide-binding</keyword>
<evidence type="ECO:0000256" key="5">
    <source>
        <dbReference type="ARBA" id="ARBA00004692"/>
    </source>
</evidence>
<comment type="function">
    <text evidence="4">Catalyzes ATP-dependent phosphorylation of adenosylcobinamide and addition of GMP to adenosylcobinamide phosphate.</text>
</comment>
<dbReference type="GO" id="GO:0009236">
    <property type="term" value="P:cobalamin biosynthetic process"/>
    <property type="evidence" value="ECO:0007669"/>
    <property type="project" value="UniProtKB-UniPathway"/>
</dbReference>
<dbReference type="NCBIfam" id="NF004469">
    <property type="entry name" value="PRK05800.1"/>
    <property type="match status" value="1"/>
</dbReference>
<gene>
    <name evidence="20" type="ORF">SAMN05421810_101577</name>
</gene>
<dbReference type="PANTHER" id="PTHR34848:SF1">
    <property type="entry name" value="BIFUNCTIONAL ADENOSYLCOBALAMIN BIOSYNTHESIS PROTEIN COBU"/>
    <property type="match status" value="1"/>
</dbReference>
<dbReference type="Proteomes" id="UP000198727">
    <property type="component" value="Unassembled WGS sequence"/>
</dbReference>
<evidence type="ECO:0000256" key="2">
    <source>
        <dbReference type="ARBA" id="ARBA00000711"/>
    </source>
</evidence>
<evidence type="ECO:0000256" key="8">
    <source>
        <dbReference type="ARBA" id="ARBA00012016"/>
    </source>
</evidence>
<evidence type="ECO:0000256" key="1">
    <source>
        <dbReference type="ARBA" id="ARBA00000312"/>
    </source>
</evidence>
<evidence type="ECO:0000256" key="18">
    <source>
        <dbReference type="PIRSR" id="PIRSR006135-1"/>
    </source>
</evidence>
<keyword evidence="10" id="KW-0169">Cobalamin biosynthesis</keyword>
<evidence type="ECO:0000256" key="9">
    <source>
        <dbReference type="ARBA" id="ARBA00012523"/>
    </source>
</evidence>
<dbReference type="SUPFAM" id="SSF52540">
    <property type="entry name" value="P-loop containing nucleoside triphosphate hydrolases"/>
    <property type="match status" value="1"/>
</dbReference>
<evidence type="ECO:0000256" key="6">
    <source>
        <dbReference type="ARBA" id="ARBA00005159"/>
    </source>
</evidence>
<dbReference type="OrthoDB" id="9788370at2"/>
<dbReference type="STRING" id="587909.SAMN05421810_101577"/>
<evidence type="ECO:0000256" key="19">
    <source>
        <dbReference type="PIRSR" id="PIRSR006135-2"/>
    </source>
</evidence>
<evidence type="ECO:0000256" key="4">
    <source>
        <dbReference type="ARBA" id="ARBA00003889"/>
    </source>
</evidence>
<dbReference type="PIRSF" id="PIRSF006135">
    <property type="entry name" value="CobU"/>
    <property type="match status" value="1"/>
</dbReference>
<comment type="catalytic activity">
    <reaction evidence="3">
        <text>adenosylcob(III)inamide + GTP = adenosylcob(III)inamide phosphate + GDP + H(+)</text>
        <dbReference type="Rhea" id="RHEA:15765"/>
        <dbReference type="ChEBI" id="CHEBI:2480"/>
        <dbReference type="ChEBI" id="CHEBI:15378"/>
        <dbReference type="ChEBI" id="CHEBI:37565"/>
        <dbReference type="ChEBI" id="CHEBI:58189"/>
        <dbReference type="ChEBI" id="CHEBI:58502"/>
        <dbReference type="EC" id="2.7.1.156"/>
    </reaction>
</comment>
<dbReference type="Gene3D" id="3.40.50.300">
    <property type="entry name" value="P-loop containing nucleotide triphosphate hydrolases"/>
    <property type="match status" value="1"/>
</dbReference>
<feature type="binding site" evidence="19">
    <location>
        <begin position="32"/>
        <end position="39"/>
    </location>
    <ligand>
        <name>GTP</name>
        <dbReference type="ChEBI" id="CHEBI:37565"/>
    </ligand>
</feature>
<dbReference type="EC" id="2.7.7.62" evidence="9"/>
<organism evidence="20 21">
    <name type="scientific">Amycolatopsis arida</name>
    <dbReference type="NCBI Taxonomy" id="587909"/>
    <lineage>
        <taxon>Bacteria</taxon>
        <taxon>Bacillati</taxon>
        <taxon>Actinomycetota</taxon>
        <taxon>Actinomycetes</taxon>
        <taxon>Pseudonocardiales</taxon>
        <taxon>Pseudonocardiaceae</taxon>
        <taxon>Amycolatopsis</taxon>
    </lineage>
</organism>
<evidence type="ECO:0000256" key="7">
    <source>
        <dbReference type="ARBA" id="ARBA00007490"/>
    </source>
</evidence>
<feature type="binding site" evidence="19">
    <location>
        <begin position="56"/>
        <end position="58"/>
    </location>
    <ligand>
        <name>GTP</name>
        <dbReference type="ChEBI" id="CHEBI:37565"/>
    </ligand>
</feature>
<comment type="catalytic activity">
    <reaction evidence="1">
        <text>adenosylcob(III)inamide + ATP = adenosylcob(III)inamide phosphate + ADP + H(+)</text>
        <dbReference type="Rhea" id="RHEA:15769"/>
        <dbReference type="ChEBI" id="CHEBI:2480"/>
        <dbReference type="ChEBI" id="CHEBI:15378"/>
        <dbReference type="ChEBI" id="CHEBI:30616"/>
        <dbReference type="ChEBI" id="CHEBI:58502"/>
        <dbReference type="ChEBI" id="CHEBI:456216"/>
        <dbReference type="EC" id="2.7.1.156"/>
    </reaction>
</comment>
<evidence type="ECO:0000256" key="12">
    <source>
        <dbReference type="ARBA" id="ARBA00022741"/>
    </source>
</evidence>
<feature type="binding site" evidence="19">
    <location>
        <position position="105"/>
    </location>
    <ligand>
        <name>GTP</name>
        <dbReference type="ChEBI" id="CHEBI:37565"/>
    </ligand>
</feature>
<feature type="binding site" evidence="19">
    <location>
        <begin position="76"/>
        <end position="79"/>
    </location>
    <ligand>
        <name>GTP</name>
        <dbReference type="ChEBI" id="CHEBI:37565"/>
    </ligand>
</feature>
<dbReference type="EC" id="2.7.1.156" evidence="8"/>
<evidence type="ECO:0000313" key="20">
    <source>
        <dbReference type="EMBL" id="SFO97839.1"/>
    </source>
</evidence>
<evidence type="ECO:0000256" key="16">
    <source>
        <dbReference type="ARBA" id="ARBA00029570"/>
    </source>
</evidence>
<keyword evidence="14" id="KW-0067">ATP-binding</keyword>
<evidence type="ECO:0000256" key="3">
    <source>
        <dbReference type="ARBA" id="ARBA00001522"/>
    </source>
</evidence>
<dbReference type="RefSeq" id="WP_134046174.1">
    <property type="nucleotide sequence ID" value="NZ_FOWW01000001.1"/>
</dbReference>
<comment type="pathway">
    <text evidence="5">Cofactor biosynthesis; adenosylcobalamin biosynthesis; adenosylcobalamin from cob(II)yrinate a,c-diamide: step 6/7.</text>
</comment>
<name>A0A1I5LKE1_9PSEU</name>
<keyword evidence="21" id="KW-1185">Reference proteome</keyword>
<comment type="catalytic activity">
    <reaction evidence="2">
        <text>adenosylcob(III)inamide phosphate + GTP + H(+) = adenosylcob(III)inamide-GDP + diphosphate</text>
        <dbReference type="Rhea" id="RHEA:22712"/>
        <dbReference type="ChEBI" id="CHEBI:15378"/>
        <dbReference type="ChEBI" id="CHEBI:33019"/>
        <dbReference type="ChEBI" id="CHEBI:37565"/>
        <dbReference type="ChEBI" id="CHEBI:58502"/>
        <dbReference type="ChEBI" id="CHEBI:60487"/>
        <dbReference type="EC" id="2.7.7.62"/>
    </reaction>
</comment>
<proteinExistence type="inferred from homology"/>
<comment type="similarity">
    <text evidence="7">Belongs to the CobU/CobP family.</text>
</comment>
<dbReference type="GO" id="GO:0005524">
    <property type="term" value="F:ATP binding"/>
    <property type="evidence" value="ECO:0007669"/>
    <property type="project" value="UniProtKB-KW"/>
</dbReference>
<keyword evidence="15 19" id="KW-0342">GTP-binding</keyword>
<dbReference type="InterPro" id="IPR027417">
    <property type="entry name" value="P-loop_NTPase"/>
</dbReference>
<evidence type="ECO:0000313" key="21">
    <source>
        <dbReference type="Proteomes" id="UP000198727"/>
    </source>
</evidence>
<dbReference type="EMBL" id="FOWW01000001">
    <property type="protein sequence ID" value="SFO97839.1"/>
    <property type="molecule type" value="Genomic_DNA"/>
</dbReference>
<evidence type="ECO:0000256" key="15">
    <source>
        <dbReference type="ARBA" id="ARBA00023134"/>
    </source>
</evidence>
<dbReference type="GO" id="GO:0005525">
    <property type="term" value="F:GTP binding"/>
    <property type="evidence" value="ECO:0007669"/>
    <property type="project" value="UniProtKB-KW"/>
</dbReference>
<keyword evidence="13 20" id="KW-0418">Kinase</keyword>
<dbReference type="Pfam" id="PF02283">
    <property type="entry name" value="CobU"/>
    <property type="match status" value="1"/>
</dbReference>
<evidence type="ECO:0000256" key="17">
    <source>
        <dbReference type="ARBA" id="ARBA00030571"/>
    </source>
</evidence>
<dbReference type="GO" id="GO:0043752">
    <property type="term" value="F:adenosylcobinamide kinase activity"/>
    <property type="evidence" value="ECO:0007669"/>
    <property type="project" value="UniProtKB-EC"/>
</dbReference>
<protein>
    <recommendedName>
        <fullName evidence="16">Adenosylcobinamide kinase</fullName>
        <ecNumber evidence="8">2.7.1.156</ecNumber>
        <ecNumber evidence="9">2.7.7.62</ecNumber>
    </recommendedName>
    <alternativeName>
        <fullName evidence="17">Adenosylcobinamide-phosphate guanylyltransferase</fullName>
    </alternativeName>
</protein>
<dbReference type="AlphaFoldDB" id="A0A1I5LKE1"/>